<sequence length="246" mass="27604">AYFYPSAIGGSIFCQPLHVITLILYISDSAEFKYWIDSAANLGKDIAARNSSLSRHHIPDNFNKADLENLQKKSKIMTYLSSLTLESPTNTSCSQLVMSRSGLNSGTPVVWINAPPASLKYINLSSKKHKTNNSSGSGKIMVTSANKRDKPKYPSILVSEEFFGIELHTNHINLIKIHPSKKTDVVDILKKNNITNFTFFKSQKLTHGHTSSWVLSDGIISKVRNTVSKYKQHIQKRHSIIDFHLM</sequence>
<reference evidence="1 2" key="1">
    <citation type="submission" date="2015-08" db="EMBL/GenBank/DDBJ databases">
        <title>Next Generation Sequencing and Analysis of the Genome of Puccinia sorghi L Schw, the Causal Agent of Maize Common Rust.</title>
        <authorList>
            <person name="Rochi L."/>
            <person name="Burguener G."/>
            <person name="Darino M."/>
            <person name="Turjanski A."/>
            <person name="Kreff E."/>
            <person name="Dieguez M.J."/>
            <person name="Sacco F."/>
        </authorList>
    </citation>
    <scope>NUCLEOTIDE SEQUENCE [LARGE SCALE GENOMIC DNA]</scope>
    <source>
        <strain evidence="1 2">RO10H11247</strain>
    </source>
</reference>
<keyword evidence="2" id="KW-1185">Reference proteome</keyword>
<feature type="non-terminal residue" evidence="1">
    <location>
        <position position="1"/>
    </location>
</feature>
<proteinExistence type="predicted"/>
<evidence type="ECO:0000313" key="1">
    <source>
        <dbReference type="EMBL" id="KNZ63724.1"/>
    </source>
</evidence>
<dbReference type="VEuPathDB" id="FungiDB:VP01_1109g1"/>
<dbReference type="Proteomes" id="UP000037035">
    <property type="component" value="Unassembled WGS sequence"/>
</dbReference>
<gene>
    <name evidence="1" type="ORF">VP01_1109g1</name>
</gene>
<organism evidence="1 2">
    <name type="scientific">Puccinia sorghi</name>
    <dbReference type="NCBI Taxonomy" id="27349"/>
    <lineage>
        <taxon>Eukaryota</taxon>
        <taxon>Fungi</taxon>
        <taxon>Dikarya</taxon>
        <taxon>Basidiomycota</taxon>
        <taxon>Pucciniomycotina</taxon>
        <taxon>Pucciniomycetes</taxon>
        <taxon>Pucciniales</taxon>
        <taxon>Pucciniaceae</taxon>
        <taxon>Puccinia</taxon>
    </lineage>
</organism>
<protein>
    <submittedName>
        <fullName evidence="1">Uncharacterized protein</fullName>
    </submittedName>
</protein>
<dbReference type="AlphaFoldDB" id="A0A0L6VSP9"/>
<evidence type="ECO:0000313" key="2">
    <source>
        <dbReference type="Proteomes" id="UP000037035"/>
    </source>
</evidence>
<dbReference type="EMBL" id="LAVV01001221">
    <property type="protein sequence ID" value="KNZ63724.1"/>
    <property type="molecule type" value="Genomic_DNA"/>
</dbReference>
<comment type="caution">
    <text evidence="1">The sequence shown here is derived from an EMBL/GenBank/DDBJ whole genome shotgun (WGS) entry which is preliminary data.</text>
</comment>
<accession>A0A0L6VSP9</accession>
<name>A0A0L6VSP9_9BASI</name>